<accession>A0A0K8RM49</accession>
<proteinExistence type="evidence at transcript level"/>
<feature type="chain" id="PRO_5005518306" evidence="1">
    <location>
        <begin position="23"/>
        <end position="116"/>
    </location>
</feature>
<protein>
    <submittedName>
        <fullName evidence="2">Putative ixodes 10 kDa peptide protein</fullName>
    </submittedName>
</protein>
<dbReference type="AlphaFoldDB" id="A0A0K8RM49"/>
<sequence length="116" mass="13271">MCRNISNMLFVLFPVVLRLAASQEEGFSSAAFECYRALLHSGDIYCQLSGHDKFDGLSYETCQLACGSTNVQLPEEVCPKGRMPKTCNEDDLSHLRNWSKNLMEKKEYDLNRKNNR</sequence>
<evidence type="ECO:0000256" key="1">
    <source>
        <dbReference type="SAM" id="SignalP"/>
    </source>
</evidence>
<evidence type="ECO:0000313" key="2">
    <source>
        <dbReference type="EMBL" id="JAA71988.1"/>
    </source>
</evidence>
<organism evidence="2">
    <name type="scientific">Ixodes ricinus</name>
    <name type="common">Common tick</name>
    <name type="synonym">Acarus ricinus</name>
    <dbReference type="NCBI Taxonomy" id="34613"/>
    <lineage>
        <taxon>Eukaryota</taxon>
        <taxon>Metazoa</taxon>
        <taxon>Ecdysozoa</taxon>
        <taxon>Arthropoda</taxon>
        <taxon>Chelicerata</taxon>
        <taxon>Arachnida</taxon>
        <taxon>Acari</taxon>
        <taxon>Parasitiformes</taxon>
        <taxon>Ixodida</taxon>
        <taxon>Ixodoidea</taxon>
        <taxon>Ixodidae</taxon>
        <taxon>Ixodinae</taxon>
        <taxon>Ixodes</taxon>
    </lineage>
</organism>
<dbReference type="EMBL" id="GADI01001820">
    <property type="protein sequence ID" value="JAA71988.1"/>
    <property type="molecule type" value="mRNA"/>
</dbReference>
<name>A0A0K8RM49_IXORI</name>
<keyword evidence="1" id="KW-0732">Signal</keyword>
<reference evidence="2" key="1">
    <citation type="submission" date="2012-12" db="EMBL/GenBank/DDBJ databases">
        <title>Identification and characterization of a phenylalanine ammonia-lyase gene family in Isatis indigotica Fort.</title>
        <authorList>
            <person name="Liu Q."/>
            <person name="Chen J."/>
            <person name="Zhou X."/>
            <person name="Di P."/>
            <person name="Xiao Y."/>
            <person name="Xuan H."/>
            <person name="Zhang L."/>
            <person name="Chen W."/>
        </authorList>
    </citation>
    <scope>NUCLEOTIDE SEQUENCE</scope>
    <source>
        <tissue evidence="2">Salivary gland</tissue>
    </source>
</reference>
<feature type="signal peptide" evidence="1">
    <location>
        <begin position="1"/>
        <end position="22"/>
    </location>
</feature>